<dbReference type="Proteomes" id="UP000054032">
    <property type="component" value="Unassembled WGS sequence"/>
</dbReference>
<accession>W6Z729</accession>
<reference evidence="2 3" key="1">
    <citation type="journal article" date="2013" name="PLoS Genet.">
        <title>Comparative genome structure, secondary metabolite, and effector coding capacity across Cochliobolus pathogens.</title>
        <authorList>
            <person name="Condon B.J."/>
            <person name="Leng Y."/>
            <person name="Wu D."/>
            <person name="Bushley K.E."/>
            <person name="Ohm R.A."/>
            <person name="Otillar R."/>
            <person name="Martin J."/>
            <person name="Schackwitz W."/>
            <person name="Grimwood J."/>
            <person name="MohdZainudin N."/>
            <person name="Xue C."/>
            <person name="Wang R."/>
            <person name="Manning V.A."/>
            <person name="Dhillon B."/>
            <person name="Tu Z.J."/>
            <person name="Steffenson B.J."/>
            <person name="Salamov A."/>
            <person name="Sun H."/>
            <person name="Lowry S."/>
            <person name="LaButti K."/>
            <person name="Han J."/>
            <person name="Copeland A."/>
            <person name="Lindquist E."/>
            <person name="Barry K."/>
            <person name="Schmutz J."/>
            <person name="Baker S.E."/>
            <person name="Ciuffetti L.M."/>
            <person name="Grigoriev I.V."/>
            <person name="Zhong S."/>
            <person name="Turgeon B.G."/>
        </authorList>
    </citation>
    <scope>NUCLEOTIDE SEQUENCE [LARGE SCALE GENOMIC DNA]</scope>
    <source>
        <strain evidence="2 3">ATCC 44560</strain>
    </source>
</reference>
<evidence type="ECO:0000313" key="3">
    <source>
        <dbReference type="Proteomes" id="UP000054032"/>
    </source>
</evidence>
<evidence type="ECO:0000256" key="1">
    <source>
        <dbReference type="SAM" id="MobiDB-lite"/>
    </source>
</evidence>
<dbReference type="AlphaFoldDB" id="W6Z729"/>
<dbReference type="KEGG" id="bor:COCMIDRAFT_7179"/>
<sequence>MQAEFFLQVEDSREGLIDDILAELDGHADEPEKRSHFILPQRNYLSDQSASTSNDSPQGQENQPPNYLSPQDQWLLSYLSPNIANQKITRPPQSVGLKHEYLAALKDIKQKCFQSEERLHSIANTLSTMSTKSPPQGKYAHVFDKFTNTLAAMDEKSVESREAMAYAKSGLTTIELQQSAFSNELVNITAKVNSLYIMVENLEKKISSDPSPALAGFENRLLDRMKELYASQLPMVKDQQTSTHTHASSFAPGFSFNKRQRS</sequence>
<dbReference type="HOGENOM" id="CLU_1061690_0_0_1"/>
<dbReference type="GeneID" id="19125207"/>
<evidence type="ECO:0000313" key="2">
    <source>
        <dbReference type="EMBL" id="EUC43359.1"/>
    </source>
</evidence>
<feature type="region of interest" description="Disordered" evidence="1">
    <location>
        <begin position="237"/>
        <end position="262"/>
    </location>
</feature>
<proteinExistence type="predicted"/>
<feature type="region of interest" description="Disordered" evidence="1">
    <location>
        <begin position="46"/>
        <end position="70"/>
    </location>
</feature>
<protein>
    <submittedName>
        <fullName evidence="2">Uncharacterized protein</fullName>
    </submittedName>
</protein>
<gene>
    <name evidence="2" type="ORF">COCMIDRAFT_7179</name>
</gene>
<organism evidence="2 3">
    <name type="scientific">Bipolaris oryzae ATCC 44560</name>
    <dbReference type="NCBI Taxonomy" id="930090"/>
    <lineage>
        <taxon>Eukaryota</taxon>
        <taxon>Fungi</taxon>
        <taxon>Dikarya</taxon>
        <taxon>Ascomycota</taxon>
        <taxon>Pezizomycotina</taxon>
        <taxon>Dothideomycetes</taxon>
        <taxon>Pleosporomycetidae</taxon>
        <taxon>Pleosporales</taxon>
        <taxon>Pleosporineae</taxon>
        <taxon>Pleosporaceae</taxon>
        <taxon>Bipolaris</taxon>
    </lineage>
</organism>
<keyword evidence="3" id="KW-1185">Reference proteome</keyword>
<dbReference type="EMBL" id="KI964031">
    <property type="protein sequence ID" value="EUC43359.1"/>
    <property type="molecule type" value="Genomic_DNA"/>
</dbReference>
<feature type="compositionally biased region" description="Polar residues" evidence="1">
    <location>
        <begin position="238"/>
        <end position="248"/>
    </location>
</feature>
<name>W6Z729_COCMI</name>
<dbReference type="RefSeq" id="XP_007690097.1">
    <property type="nucleotide sequence ID" value="XM_007691907.1"/>
</dbReference>